<dbReference type="PANTHER" id="PTHR12965:SF0">
    <property type="entry name" value="VACUOLAR PROTEIN SORTING-ASSOCIATED PROTEIN 54"/>
    <property type="match status" value="1"/>
</dbReference>
<name>A0ABR3GWW6_9PEZI</name>
<protein>
    <recommendedName>
        <fullName evidence="9">Vacuolar protein sorting-associated protein 54 C-terminal domain-containing protein</fullName>
    </recommendedName>
</protein>
<feature type="domain" description="Vacuolar protein sorting-associated protein 54 C-terminal" evidence="9">
    <location>
        <begin position="840"/>
        <end position="972"/>
    </location>
</feature>
<feature type="region of interest" description="Disordered" evidence="8">
    <location>
        <begin position="140"/>
        <end position="176"/>
    </location>
</feature>
<feature type="region of interest" description="Disordered" evidence="8">
    <location>
        <begin position="788"/>
        <end position="813"/>
    </location>
</feature>
<dbReference type="PANTHER" id="PTHR12965">
    <property type="entry name" value="VACUOLAR PROTEIN SORTING 54"/>
    <property type="match status" value="1"/>
</dbReference>
<evidence type="ECO:0000256" key="2">
    <source>
        <dbReference type="ARBA" id="ARBA00009150"/>
    </source>
</evidence>
<accession>A0ABR3GWW6</accession>
<feature type="region of interest" description="Disordered" evidence="8">
    <location>
        <begin position="1"/>
        <end position="28"/>
    </location>
</feature>
<evidence type="ECO:0000256" key="6">
    <source>
        <dbReference type="ARBA" id="ARBA00023054"/>
    </source>
</evidence>
<evidence type="ECO:0000313" key="11">
    <source>
        <dbReference type="Proteomes" id="UP001447188"/>
    </source>
</evidence>
<comment type="subcellular location">
    <subcellularLocation>
        <location evidence="1">Golgi apparatus</location>
        <location evidence="1">trans-Golgi network</location>
    </subcellularLocation>
</comment>
<dbReference type="EMBL" id="JBBBZM010000006">
    <property type="protein sequence ID" value="KAL0640061.1"/>
    <property type="molecule type" value="Genomic_DNA"/>
</dbReference>
<organism evidence="10 11">
    <name type="scientific">Discina gigas</name>
    <dbReference type="NCBI Taxonomy" id="1032678"/>
    <lineage>
        <taxon>Eukaryota</taxon>
        <taxon>Fungi</taxon>
        <taxon>Dikarya</taxon>
        <taxon>Ascomycota</taxon>
        <taxon>Pezizomycotina</taxon>
        <taxon>Pezizomycetes</taxon>
        <taxon>Pezizales</taxon>
        <taxon>Discinaceae</taxon>
        <taxon>Discina</taxon>
    </lineage>
</organism>
<reference evidence="10 11" key="1">
    <citation type="submission" date="2024-02" db="EMBL/GenBank/DDBJ databases">
        <title>Discinaceae phylogenomics.</title>
        <authorList>
            <person name="Dirks A.C."/>
            <person name="James T.Y."/>
        </authorList>
    </citation>
    <scope>NUCLEOTIDE SEQUENCE [LARGE SCALE GENOMIC DNA]</scope>
    <source>
        <strain evidence="10 11">ACD0624</strain>
    </source>
</reference>
<dbReference type="InterPro" id="IPR012501">
    <property type="entry name" value="Vps54_C"/>
</dbReference>
<feature type="compositionally biased region" description="Low complexity" evidence="8">
    <location>
        <begin position="788"/>
        <end position="800"/>
    </location>
</feature>
<keyword evidence="6 7" id="KW-0175">Coiled coil</keyword>
<feature type="region of interest" description="Disordered" evidence="8">
    <location>
        <begin position="509"/>
        <end position="536"/>
    </location>
</feature>
<feature type="region of interest" description="Disordered" evidence="8">
    <location>
        <begin position="66"/>
        <end position="87"/>
    </location>
</feature>
<dbReference type="Proteomes" id="UP001447188">
    <property type="component" value="Unassembled WGS sequence"/>
</dbReference>
<evidence type="ECO:0000256" key="7">
    <source>
        <dbReference type="SAM" id="Coils"/>
    </source>
</evidence>
<evidence type="ECO:0000259" key="9">
    <source>
        <dbReference type="Pfam" id="PF07928"/>
    </source>
</evidence>
<keyword evidence="4" id="KW-0653">Protein transport</keyword>
<keyword evidence="11" id="KW-1185">Reference proteome</keyword>
<gene>
    <name evidence="10" type="ORF">Q9L58_000889</name>
</gene>
<evidence type="ECO:0000256" key="8">
    <source>
        <dbReference type="SAM" id="MobiDB-lite"/>
    </source>
</evidence>
<evidence type="ECO:0000313" key="10">
    <source>
        <dbReference type="EMBL" id="KAL0640061.1"/>
    </source>
</evidence>
<keyword evidence="5" id="KW-0333">Golgi apparatus</keyword>
<comment type="caution">
    <text evidence="10">The sequence shown here is derived from an EMBL/GenBank/DDBJ whole genome shotgun (WGS) entry which is preliminary data.</text>
</comment>
<comment type="similarity">
    <text evidence="2">Belongs to the VPS54 family.</text>
</comment>
<feature type="coiled-coil region" evidence="7">
    <location>
        <begin position="317"/>
        <end position="344"/>
    </location>
</feature>
<dbReference type="Gene3D" id="6.10.250.860">
    <property type="match status" value="1"/>
</dbReference>
<sequence>MTDLTAAYGPPRSSRAPRERRGSTASSIISLGSSLGTIVDWRSTKDYGGSGGGGNSSSISALLDTPAARTGSAARPKPGDIPPVTLSQIPKVKPSEFTPYLAISAEYEKYRRAKDLGLEEHIRLSSAPKRMLSGVSPAPSVVESITGSGEYGVSRETKDGSRAGSQKKSGKARRGSLAVAPLSTVPTVYFDENFHLENPRTFDVVSERSDVVRPTASVTDRLVESSAPSTSAVTPQRRALATNAILQEKLSWYMDTVEVHLISSISTASSSFFAALGDLRELHSEATASVHKIQSLRRLLVTLDSEQAIKGLEIVRLRRRRDNIARLERAAKQMERVLQSCTNVGLCLQKSEVEAALEAVMTTERLMAGKGEPGGIDLRPVKSLEAVNADLHHLRWRIGKAFESRFVESLLSDARRHVDRVPTSETLRRFAQSFQRDQYQRFVSAKQAGNLQPPPRSSSLPPEYTQLSDNLRALLMRHLDGLQRAKHVNEAVQAYRDAVIKETKSLIRRNMPSDDDGESIMSGMTGGRTGGVRSSQDKSMVLARSLRSLGPADAEDLLVRIYTGVSELIRRLGTQQKMLLDVTMRMGETGVGGMLSPRLEQNGFSGISGDKSPRSASPDLTRTNSFPFHPGTVNGFPPAITGDAINMDISDLISSAVEIAQSQIVKIVKVRTEQVTSYSPEWFLRYLTLNRLFTQECEAVSVRVGSGLQNAVSAQIREFLDHWQKERIGALAGGLEKDRWAPKEWDEARQAGLERICESATKDPEAWVRSGRIWELREEENEVGGAVAHAHGNGNRNGNADTNGSGPPPMTNGISPPSVTINGTDTNGTHAKKLHATIDDQKFILPESALLVLGELETYLRLLVVMPGMASEIAQGMLAFLKLHNSRTYQLILGAGATKTAGLKSITTKHLAMASQGLSVVVALVPYVRECVRRKVGASGSGVAGEFDKVKRTYQQYQTEIHSKLTSIMSDRARIHVSNLKKMDWDRPWIDQGGDPEKYYMDTLCRETTVLHKVLSKHLPSETLLSIMVPVFEDYKWRLKEGWGEVGVRTEEGKGRMIRDAHTFNERLSKLDGFGESGNALRDAAAAKAVVNRPVGGSRTGTPVANGVRD</sequence>
<evidence type="ECO:0000256" key="1">
    <source>
        <dbReference type="ARBA" id="ARBA00004601"/>
    </source>
</evidence>
<dbReference type="Pfam" id="PF07928">
    <property type="entry name" value="Vps54"/>
    <property type="match status" value="1"/>
</dbReference>
<feature type="region of interest" description="Disordered" evidence="8">
    <location>
        <begin position="445"/>
        <end position="464"/>
    </location>
</feature>
<evidence type="ECO:0000256" key="4">
    <source>
        <dbReference type="ARBA" id="ARBA00022927"/>
    </source>
</evidence>
<evidence type="ECO:0000256" key="3">
    <source>
        <dbReference type="ARBA" id="ARBA00022448"/>
    </source>
</evidence>
<dbReference type="InterPro" id="IPR039745">
    <property type="entry name" value="Vps54"/>
</dbReference>
<proteinExistence type="inferred from homology"/>
<evidence type="ECO:0000256" key="5">
    <source>
        <dbReference type="ARBA" id="ARBA00023034"/>
    </source>
</evidence>
<keyword evidence="3" id="KW-0813">Transport</keyword>